<dbReference type="EMBL" id="VYZN01000014">
    <property type="protein sequence ID" value="KAE9539928.1"/>
    <property type="molecule type" value="Genomic_DNA"/>
</dbReference>
<gene>
    <name evidence="2" type="ORF">AGLY_005180</name>
</gene>
<dbReference type="InterPro" id="IPR024445">
    <property type="entry name" value="Tnp_ISXO2-like"/>
</dbReference>
<dbReference type="AlphaFoldDB" id="A0A6G0TW06"/>
<proteinExistence type="predicted"/>
<dbReference type="PANTHER" id="PTHR47163">
    <property type="entry name" value="DDE_TNP_IS1595 DOMAIN-CONTAINING PROTEIN"/>
    <property type="match status" value="1"/>
</dbReference>
<reference evidence="2 3" key="1">
    <citation type="submission" date="2019-08" db="EMBL/GenBank/DDBJ databases">
        <title>The genome of the soybean aphid Biotype 1, its phylome, world population structure and adaptation to the North American continent.</title>
        <authorList>
            <person name="Giordano R."/>
            <person name="Donthu R.K."/>
            <person name="Hernandez A.G."/>
            <person name="Wright C.L."/>
            <person name="Zimin A.V."/>
        </authorList>
    </citation>
    <scope>NUCLEOTIDE SEQUENCE [LARGE SCALE GENOMIC DNA]</scope>
    <source>
        <tissue evidence="2">Whole aphids</tissue>
    </source>
</reference>
<protein>
    <recommendedName>
        <fullName evidence="1">ISXO2-like transposase domain-containing protein</fullName>
    </recommendedName>
</protein>
<dbReference type="OrthoDB" id="6611384at2759"/>
<evidence type="ECO:0000313" key="3">
    <source>
        <dbReference type="Proteomes" id="UP000475862"/>
    </source>
</evidence>
<dbReference type="InterPro" id="IPR053164">
    <property type="entry name" value="IS1016-like_transposase"/>
</dbReference>
<dbReference type="Proteomes" id="UP000475862">
    <property type="component" value="Unassembled WGS sequence"/>
</dbReference>
<sequence>MLTVELYAIISSEKTVLEFLQKNKLLPQNNETNLCHKCHGETKMYMRKKRLATGEIREISTIRCITKGCQTYKSIRSTNGFFTYTDLNARCNSNLSLGQILELINYWSQDLPIKTVSDLTGRSNATIVDWFNLCRDVCCLLFEKREKMGGQNIVVQIDESLLRGRRKYNRGRLLLGDLRHEQVQDNSADFHSDSDQENQINLANSPTSNRNYGRRLEEPWIFGLCSKIGDNLERRFFVVEKRDRETLIPIIKKEILPGSIIMSDEWRAYSCYKNIGYDHRTVNHSKNFVDPTTGAHTQAIECSWGVLKTKILRKMHGTSAEMLPRHLIEAWYRSINRQDTIFFKFLSDVQKVYCQT</sequence>
<evidence type="ECO:0000259" key="1">
    <source>
        <dbReference type="SMART" id="SM01126"/>
    </source>
</evidence>
<dbReference type="PANTHER" id="PTHR47163:SF2">
    <property type="entry name" value="SI:DKEY-17M8.2"/>
    <property type="match status" value="1"/>
</dbReference>
<dbReference type="SMART" id="SM01126">
    <property type="entry name" value="DDE_Tnp_IS1595"/>
    <property type="match status" value="1"/>
</dbReference>
<accession>A0A6G0TW06</accession>
<comment type="caution">
    <text evidence="2">The sequence shown here is derived from an EMBL/GenBank/DDBJ whole genome shotgun (WGS) entry which is preliminary data.</text>
</comment>
<organism evidence="2 3">
    <name type="scientific">Aphis glycines</name>
    <name type="common">Soybean aphid</name>
    <dbReference type="NCBI Taxonomy" id="307491"/>
    <lineage>
        <taxon>Eukaryota</taxon>
        <taxon>Metazoa</taxon>
        <taxon>Ecdysozoa</taxon>
        <taxon>Arthropoda</taxon>
        <taxon>Hexapoda</taxon>
        <taxon>Insecta</taxon>
        <taxon>Pterygota</taxon>
        <taxon>Neoptera</taxon>
        <taxon>Paraneoptera</taxon>
        <taxon>Hemiptera</taxon>
        <taxon>Sternorrhyncha</taxon>
        <taxon>Aphidomorpha</taxon>
        <taxon>Aphidoidea</taxon>
        <taxon>Aphididae</taxon>
        <taxon>Aphidini</taxon>
        <taxon>Aphis</taxon>
        <taxon>Aphis</taxon>
    </lineage>
</organism>
<feature type="domain" description="ISXO2-like transposase" evidence="1">
    <location>
        <begin position="147"/>
        <end position="335"/>
    </location>
</feature>
<dbReference type="NCBIfam" id="NF033547">
    <property type="entry name" value="transpos_IS1595"/>
    <property type="match status" value="1"/>
</dbReference>
<keyword evidence="3" id="KW-1185">Reference proteome</keyword>
<evidence type="ECO:0000313" key="2">
    <source>
        <dbReference type="EMBL" id="KAE9539928.1"/>
    </source>
</evidence>
<dbReference type="Pfam" id="PF12762">
    <property type="entry name" value="DDE_Tnp_IS1595"/>
    <property type="match status" value="1"/>
</dbReference>
<name>A0A6G0TW06_APHGL</name>